<dbReference type="GO" id="GO:0003677">
    <property type="term" value="F:DNA binding"/>
    <property type="evidence" value="ECO:0007669"/>
    <property type="project" value="UniProtKB-KW"/>
</dbReference>
<dbReference type="Gene3D" id="4.10.520.10">
    <property type="entry name" value="IHF-like DNA-binding proteins"/>
    <property type="match status" value="1"/>
</dbReference>
<dbReference type="PRINTS" id="PR01727">
    <property type="entry name" value="DNABINDINGHU"/>
</dbReference>
<evidence type="ECO:0000256" key="5">
    <source>
        <dbReference type="RuleBase" id="RU003939"/>
    </source>
</evidence>
<evidence type="ECO:0000256" key="3">
    <source>
        <dbReference type="ARBA" id="ARBA00023067"/>
    </source>
</evidence>
<dbReference type="OrthoDB" id="9799835at2"/>
<dbReference type="GO" id="GO:0030527">
    <property type="term" value="F:structural constituent of chromatin"/>
    <property type="evidence" value="ECO:0007669"/>
    <property type="project" value="InterPro"/>
</dbReference>
<dbReference type="InterPro" id="IPR020816">
    <property type="entry name" value="Histone-like_DNA-bd_CS"/>
</dbReference>
<evidence type="ECO:0000313" key="6">
    <source>
        <dbReference type="EMBL" id="EIC00395.1"/>
    </source>
</evidence>
<keyword evidence="4 6" id="KW-0238">DNA-binding</keyword>
<dbReference type="PATRIC" id="fig|907348.3.peg.2895"/>
<reference evidence="6 7" key="1">
    <citation type="submission" date="2011-09" db="EMBL/GenBank/DDBJ databases">
        <title>The draft genome of Treponema saccharophilum DSM 2985.</title>
        <authorList>
            <consortium name="US DOE Joint Genome Institute (JGI-PGF)"/>
            <person name="Lucas S."/>
            <person name="Copeland A."/>
            <person name="Lapidus A."/>
            <person name="Glavina del Rio T."/>
            <person name="Dalin E."/>
            <person name="Tice H."/>
            <person name="Bruce D."/>
            <person name="Goodwin L."/>
            <person name="Pitluck S."/>
            <person name="Peters L."/>
            <person name="Kyrpides N."/>
            <person name="Mavromatis K."/>
            <person name="Ivanova N."/>
            <person name="Markowitz V."/>
            <person name="Cheng J.-F."/>
            <person name="Hugenholtz P."/>
            <person name="Woyke T."/>
            <person name="Wu D."/>
            <person name="Gronow S."/>
            <person name="Wellnitz S."/>
            <person name="Brambilla E."/>
            <person name="Klenk H.-P."/>
            <person name="Eisen J.A."/>
        </authorList>
    </citation>
    <scope>NUCLEOTIDE SEQUENCE [LARGE SCALE GENOMIC DNA]</scope>
    <source>
        <strain evidence="6 7">DSM 2985</strain>
    </source>
</reference>
<dbReference type="AlphaFoldDB" id="H7EPJ4"/>
<accession>H7EPJ4</accession>
<keyword evidence="7" id="KW-1185">Reference proteome</keyword>
<evidence type="ECO:0000313" key="7">
    <source>
        <dbReference type="Proteomes" id="UP000003571"/>
    </source>
</evidence>
<dbReference type="InterPro" id="IPR010992">
    <property type="entry name" value="IHF-like_DNA-bd_dom_sf"/>
</dbReference>
<keyword evidence="3" id="KW-0226">DNA condensation</keyword>
<comment type="similarity">
    <text evidence="2 5">Belongs to the bacterial histone-like protein family.</text>
</comment>
<dbReference type="PANTHER" id="PTHR33175">
    <property type="entry name" value="DNA-BINDING PROTEIN HU"/>
    <property type="match status" value="1"/>
</dbReference>
<dbReference type="PROSITE" id="PS00045">
    <property type="entry name" value="HISTONE_LIKE"/>
    <property type="match status" value="1"/>
</dbReference>
<name>H7EPJ4_9SPIR</name>
<dbReference type="EMBL" id="AGRW01000055">
    <property type="protein sequence ID" value="EIC00395.1"/>
    <property type="molecule type" value="Genomic_DNA"/>
</dbReference>
<comment type="caution">
    <text evidence="6">The sequence shown here is derived from an EMBL/GenBank/DDBJ whole genome shotgun (WGS) entry which is preliminary data.</text>
</comment>
<evidence type="ECO:0000256" key="1">
    <source>
        <dbReference type="ARBA" id="ARBA00003819"/>
    </source>
</evidence>
<dbReference type="PANTHER" id="PTHR33175:SF3">
    <property type="entry name" value="DNA-BINDING PROTEIN HU-BETA"/>
    <property type="match status" value="1"/>
</dbReference>
<dbReference type="GO" id="GO:0030261">
    <property type="term" value="P:chromosome condensation"/>
    <property type="evidence" value="ECO:0007669"/>
    <property type="project" value="UniProtKB-KW"/>
</dbReference>
<dbReference type="STRING" id="907348.TresaDRAFT_0489"/>
<protein>
    <submittedName>
        <fullName evidence="6">Histone family protein DNA-binding protein</fullName>
    </submittedName>
</protein>
<dbReference type="InterPro" id="IPR000119">
    <property type="entry name" value="Hist_DNA-bd"/>
</dbReference>
<dbReference type="Proteomes" id="UP000003571">
    <property type="component" value="Unassembled WGS sequence"/>
</dbReference>
<dbReference type="eggNOG" id="COG0776">
    <property type="taxonomic scope" value="Bacteria"/>
</dbReference>
<dbReference type="RefSeq" id="WP_002706567.1">
    <property type="nucleotide sequence ID" value="NZ_AGRW01000055.1"/>
</dbReference>
<dbReference type="SMART" id="SM00411">
    <property type="entry name" value="BHL"/>
    <property type="match status" value="1"/>
</dbReference>
<comment type="function">
    <text evidence="1">Histone-like DNA-binding protein which is capable of wrapping DNA to stabilize it, and thus to prevent its denaturation under extreme environmental conditions.</text>
</comment>
<dbReference type="CDD" id="cd13831">
    <property type="entry name" value="HU"/>
    <property type="match status" value="1"/>
</dbReference>
<gene>
    <name evidence="6" type="ORF">TresaDRAFT_0489</name>
</gene>
<dbReference type="Pfam" id="PF00216">
    <property type="entry name" value="Bac_DNA_binding"/>
    <property type="match status" value="1"/>
</dbReference>
<dbReference type="SUPFAM" id="SSF47729">
    <property type="entry name" value="IHF-like DNA-binding proteins"/>
    <property type="match status" value="1"/>
</dbReference>
<evidence type="ECO:0000256" key="4">
    <source>
        <dbReference type="ARBA" id="ARBA00023125"/>
    </source>
</evidence>
<proteinExistence type="inferred from homology"/>
<evidence type="ECO:0000256" key="2">
    <source>
        <dbReference type="ARBA" id="ARBA00010529"/>
    </source>
</evidence>
<sequence length="91" mass="9902">MNKSELIAAIVEETKFDKKEAEAFLKSFTENVAKSLEKGEDVQLVGFGTFSVVERAARSGRNPKTGETITISASKLPKFKPGSALKARVNK</sequence>
<organism evidence="6 7">
    <name type="scientific">Treponema saccharophilum DSM 2985</name>
    <dbReference type="NCBI Taxonomy" id="907348"/>
    <lineage>
        <taxon>Bacteria</taxon>
        <taxon>Pseudomonadati</taxon>
        <taxon>Spirochaetota</taxon>
        <taxon>Spirochaetia</taxon>
        <taxon>Spirochaetales</taxon>
        <taxon>Treponemataceae</taxon>
        <taxon>Treponema</taxon>
    </lineage>
</organism>